<dbReference type="InterPro" id="IPR011701">
    <property type="entry name" value="MFS"/>
</dbReference>
<feature type="transmembrane region" description="Helical" evidence="4">
    <location>
        <begin position="455"/>
        <end position="476"/>
    </location>
</feature>
<feature type="transmembrane region" description="Helical" evidence="4">
    <location>
        <begin position="336"/>
        <end position="353"/>
    </location>
</feature>
<reference evidence="6" key="1">
    <citation type="submission" date="2018-03" db="EMBL/GenBank/DDBJ databases">
        <authorList>
            <person name="Guldener U."/>
        </authorList>
    </citation>
    <scope>NUCLEOTIDE SEQUENCE</scope>
</reference>
<dbReference type="EMBL" id="ONZQ02000015">
    <property type="protein sequence ID" value="SPO06130.1"/>
    <property type="molecule type" value="Genomic_DNA"/>
</dbReference>
<dbReference type="InterPro" id="IPR020846">
    <property type="entry name" value="MFS_dom"/>
</dbReference>
<dbReference type="Gene3D" id="1.20.1250.20">
    <property type="entry name" value="MFS general substrate transporter like domains"/>
    <property type="match status" value="1"/>
</dbReference>
<feature type="transmembrane region" description="Helical" evidence="4">
    <location>
        <begin position="190"/>
        <end position="214"/>
    </location>
</feature>
<evidence type="ECO:0000256" key="4">
    <source>
        <dbReference type="SAM" id="Phobius"/>
    </source>
</evidence>
<evidence type="ECO:0000313" key="6">
    <source>
        <dbReference type="EMBL" id="SPO06130.1"/>
    </source>
</evidence>
<dbReference type="GO" id="GO:0016020">
    <property type="term" value="C:membrane"/>
    <property type="evidence" value="ECO:0007669"/>
    <property type="project" value="UniProtKB-SubCell"/>
</dbReference>
<evidence type="ECO:0000256" key="3">
    <source>
        <dbReference type="SAM" id="MobiDB-lite"/>
    </source>
</evidence>
<dbReference type="AlphaFoldDB" id="A0AAE8N7D8"/>
<proteinExistence type="inferred from homology"/>
<accession>A0AAE8N7D8</accession>
<name>A0AAE8N7D8_9PEZI</name>
<keyword evidence="4" id="KW-0472">Membrane</keyword>
<feature type="domain" description="Major facilitator superfamily (MFS) profile" evidence="5">
    <location>
        <begin position="300"/>
        <end position="491"/>
    </location>
</feature>
<feature type="transmembrane region" description="Helical" evidence="4">
    <location>
        <begin position="299"/>
        <end position="324"/>
    </location>
</feature>
<keyword evidence="7" id="KW-1185">Reference proteome</keyword>
<keyword evidence="4" id="KW-0812">Transmembrane</keyword>
<protein>
    <submittedName>
        <fullName evidence="6">Related to MFS monocarboxylate transporter</fullName>
    </submittedName>
</protein>
<dbReference type="PANTHER" id="PTHR11360">
    <property type="entry name" value="MONOCARBOXYLATE TRANSPORTER"/>
    <property type="match status" value="1"/>
</dbReference>
<feature type="transmembrane region" description="Helical" evidence="4">
    <location>
        <begin position="98"/>
        <end position="119"/>
    </location>
</feature>
<gene>
    <name evidence="6" type="ORF">DNG_08819</name>
</gene>
<comment type="subcellular location">
    <subcellularLocation>
        <location evidence="1">Membrane</location>
        <topology evidence="1">Multi-pass membrane protein</topology>
    </subcellularLocation>
</comment>
<sequence>MLYDEKDASSAEGTRGYLSTPTDSQSVTIAEVSNKSASQLDDTLRYIAYTLGRGPAPDLESKLPQTAGPIAAEEQKEPTNGIPDDIPDDIIPDGGLTAWLQVLGSWVIAVVTWGVVNSYGVFQTYYVRELLPHRSASDLSWVGSLQAALLMIIGVIAGPAYDSGYFRHLLWAGLALILFGQFMTSLCSTYWQVVLAQGVCMGTGCGFVFLPSTAILSQYFKRKRGLVIGIASTGSPVASIIFPILFGRLQPKIGFPWATRVLAFLMLGLSVVPVLFMRMRVPPSGVKRSLLDRSAFRDVPYLLCAAGCFLAFLTIYVGFFYIQSFAIRFDITTPDFSPYLVTLLGAGSIVGRVGPNHLADKFGALNIVSLAGLISGVLCFAWMGIRNLGGMIAFALLYGASSGGLVSVMPTAVVSLSPDLSLVGTRLGMLFFTTGIAVVVGPPIAGAIISSGENAAWMGAIGYSATGLFLGGLTLAASRLAQYRQTGSWIG</sequence>
<feature type="transmembrane region" description="Helical" evidence="4">
    <location>
        <begin position="226"/>
        <end position="245"/>
    </location>
</feature>
<evidence type="ECO:0000256" key="1">
    <source>
        <dbReference type="ARBA" id="ARBA00004141"/>
    </source>
</evidence>
<comment type="similarity">
    <text evidence="2">Belongs to the major facilitator superfamily. Monocarboxylate porter (TC 2.A.1.13) family.</text>
</comment>
<dbReference type="PANTHER" id="PTHR11360:SF234">
    <property type="entry name" value="MFS-TYPE TRANSPORTER DBAD-RELATED"/>
    <property type="match status" value="1"/>
</dbReference>
<dbReference type="CDD" id="cd17352">
    <property type="entry name" value="MFS_MCT_SLC16"/>
    <property type="match status" value="1"/>
</dbReference>
<keyword evidence="4" id="KW-1133">Transmembrane helix</keyword>
<feature type="region of interest" description="Disordered" evidence="3">
    <location>
        <begin position="1"/>
        <end position="25"/>
    </location>
</feature>
<dbReference type="SUPFAM" id="SSF103473">
    <property type="entry name" value="MFS general substrate transporter"/>
    <property type="match status" value="1"/>
</dbReference>
<feature type="transmembrane region" description="Helical" evidence="4">
    <location>
        <begin position="257"/>
        <end position="278"/>
    </location>
</feature>
<evidence type="ECO:0000256" key="2">
    <source>
        <dbReference type="ARBA" id="ARBA00006727"/>
    </source>
</evidence>
<dbReference type="InterPro" id="IPR050327">
    <property type="entry name" value="Proton-linked_MCT"/>
</dbReference>
<dbReference type="InterPro" id="IPR036259">
    <property type="entry name" value="MFS_trans_sf"/>
</dbReference>
<organism evidence="6 7">
    <name type="scientific">Cephalotrichum gorgonifer</name>
    <dbReference type="NCBI Taxonomy" id="2041049"/>
    <lineage>
        <taxon>Eukaryota</taxon>
        <taxon>Fungi</taxon>
        <taxon>Dikarya</taxon>
        <taxon>Ascomycota</taxon>
        <taxon>Pezizomycotina</taxon>
        <taxon>Sordariomycetes</taxon>
        <taxon>Hypocreomycetidae</taxon>
        <taxon>Microascales</taxon>
        <taxon>Microascaceae</taxon>
        <taxon>Cephalotrichum</taxon>
    </lineage>
</organism>
<dbReference type="GO" id="GO:0022857">
    <property type="term" value="F:transmembrane transporter activity"/>
    <property type="evidence" value="ECO:0007669"/>
    <property type="project" value="InterPro"/>
</dbReference>
<feature type="transmembrane region" description="Helical" evidence="4">
    <location>
        <begin position="165"/>
        <end position="184"/>
    </location>
</feature>
<dbReference type="Proteomes" id="UP001187682">
    <property type="component" value="Unassembled WGS sequence"/>
</dbReference>
<evidence type="ECO:0000313" key="7">
    <source>
        <dbReference type="Proteomes" id="UP001187682"/>
    </source>
</evidence>
<evidence type="ECO:0000259" key="5">
    <source>
        <dbReference type="PROSITE" id="PS50850"/>
    </source>
</evidence>
<comment type="caution">
    <text evidence="6">The sequence shown here is derived from an EMBL/GenBank/DDBJ whole genome shotgun (WGS) entry which is preliminary data.</text>
</comment>
<dbReference type="PROSITE" id="PS50850">
    <property type="entry name" value="MFS"/>
    <property type="match status" value="1"/>
</dbReference>
<feature type="transmembrane region" description="Helical" evidence="4">
    <location>
        <begin position="139"/>
        <end position="158"/>
    </location>
</feature>
<feature type="transmembrane region" description="Helical" evidence="4">
    <location>
        <begin position="391"/>
        <end position="416"/>
    </location>
</feature>
<feature type="transmembrane region" description="Helical" evidence="4">
    <location>
        <begin position="365"/>
        <end position="385"/>
    </location>
</feature>
<dbReference type="Pfam" id="PF07690">
    <property type="entry name" value="MFS_1"/>
    <property type="match status" value="1"/>
</dbReference>
<feature type="transmembrane region" description="Helical" evidence="4">
    <location>
        <begin position="428"/>
        <end position="449"/>
    </location>
</feature>